<evidence type="ECO:0000313" key="5">
    <source>
        <dbReference type="EMBL" id="EGO28126.1"/>
    </source>
</evidence>
<evidence type="ECO:0000259" key="4">
    <source>
        <dbReference type="PROSITE" id="PS50102"/>
    </source>
</evidence>
<dbReference type="GeneID" id="18818416"/>
<organism>
    <name type="scientific">Serpula lacrymans var. lacrymans (strain S7.9)</name>
    <name type="common">Dry rot fungus</name>
    <dbReference type="NCBI Taxonomy" id="578457"/>
    <lineage>
        <taxon>Eukaryota</taxon>
        <taxon>Fungi</taxon>
        <taxon>Dikarya</taxon>
        <taxon>Basidiomycota</taxon>
        <taxon>Agaricomycotina</taxon>
        <taxon>Agaricomycetes</taxon>
        <taxon>Agaricomycetidae</taxon>
        <taxon>Boletales</taxon>
        <taxon>Coniophorineae</taxon>
        <taxon>Serpulaceae</taxon>
        <taxon>Serpula</taxon>
    </lineage>
</organism>
<feature type="region of interest" description="Disordered" evidence="3">
    <location>
        <begin position="446"/>
        <end position="511"/>
    </location>
</feature>
<evidence type="ECO:0000256" key="3">
    <source>
        <dbReference type="SAM" id="MobiDB-lite"/>
    </source>
</evidence>
<dbReference type="EMBL" id="GL945431">
    <property type="protein sequence ID" value="EGO28126.1"/>
    <property type="molecule type" value="Genomic_DNA"/>
</dbReference>
<feature type="compositionally biased region" description="Polar residues" evidence="3">
    <location>
        <begin position="184"/>
        <end position="206"/>
    </location>
</feature>
<dbReference type="Gene3D" id="3.30.70.330">
    <property type="match status" value="1"/>
</dbReference>
<dbReference type="RefSeq" id="XP_007316217.1">
    <property type="nucleotide sequence ID" value="XM_007316155.1"/>
</dbReference>
<feature type="compositionally biased region" description="Low complexity" evidence="3">
    <location>
        <begin position="98"/>
        <end position="111"/>
    </location>
</feature>
<dbReference type="OrthoDB" id="431169at2759"/>
<sequence>MQGGLLSPTTGSMSVPGLGAGIGEGGSAGTSPMLGNGYGGIISHAPRDDYSNMNMNGQENGGTSIGPWDLPSPREREDSMAHQSLSSLSFGLSGSRMSSVVPIARPPSSSRISHDSPPDSAAFSPTMNDSVMLPPHRSAPFRRPISPAGPGSLQVQLSHPPSSASSSTGPGLEGERAAPLAVSTAEQQKVNNAGNTSPQLPSPASNSGSAVSSSIGGGGVGGSSGTGSVTSHGAASHSVGANGPRNTVIDQNPPINTLYVGNLPTVGGGYPSGYLEEALRDLFSRRSGYRKLCFRQKSNGPMCFVEFEDVSFATKALNELYGNTLSGLVKNGGIRLSYSKNPLGVRTPTSAGNGSTSLQQQQQQHQSIVSPFPSEPFPPRHAFDADPNRSSILRRDSSTAMSSPIPSAFAYFSPSPPSSATFGSLSTATTLPASSATFPRGSGSFALSSSNGNGTTSSFSPFGMPLSSNPSTNMPGHSTIPEQISPDVERQHFSHRTLSPHSSALEAARAG</sequence>
<dbReference type="InterPro" id="IPR012677">
    <property type="entry name" value="Nucleotide-bd_a/b_plait_sf"/>
</dbReference>
<feature type="region of interest" description="Disordered" evidence="3">
    <location>
        <begin position="345"/>
        <end position="399"/>
    </location>
</feature>
<dbReference type="Proteomes" id="UP000008064">
    <property type="component" value="Unassembled WGS sequence"/>
</dbReference>
<dbReference type="KEGG" id="sla:SERLADRAFT_462668"/>
<dbReference type="PANTHER" id="PTHR10501">
    <property type="entry name" value="U1 SMALL NUCLEAR RIBONUCLEOPROTEIN A/U2 SMALL NUCLEAR RIBONUCLEOPROTEIN B"/>
    <property type="match status" value="1"/>
</dbReference>
<feature type="region of interest" description="Disordered" evidence="3">
    <location>
        <begin position="98"/>
        <end position="250"/>
    </location>
</feature>
<dbReference type="SMART" id="SM00360">
    <property type="entry name" value="RRM"/>
    <property type="match status" value="1"/>
</dbReference>
<feature type="domain" description="RRM" evidence="4">
    <location>
        <begin position="256"/>
        <end position="341"/>
    </location>
</feature>
<name>F8NPD4_SERL9</name>
<dbReference type="SUPFAM" id="SSF54928">
    <property type="entry name" value="RNA-binding domain, RBD"/>
    <property type="match status" value="1"/>
</dbReference>
<dbReference type="Pfam" id="PF00076">
    <property type="entry name" value="RRM_1"/>
    <property type="match status" value="1"/>
</dbReference>
<feature type="compositionally biased region" description="Basic and acidic residues" evidence="3">
    <location>
        <begin position="381"/>
        <end position="397"/>
    </location>
</feature>
<dbReference type="HOGENOM" id="CLU_533364_0_0_1"/>
<protein>
    <recommendedName>
        <fullName evidence="4">RRM domain-containing protein</fullName>
    </recommendedName>
</protein>
<dbReference type="GO" id="GO:0003723">
    <property type="term" value="F:RNA binding"/>
    <property type="evidence" value="ECO:0007669"/>
    <property type="project" value="UniProtKB-UniRule"/>
</dbReference>
<proteinExistence type="predicted"/>
<feature type="compositionally biased region" description="Low complexity" evidence="3">
    <location>
        <begin position="158"/>
        <end position="167"/>
    </location>
</feature>
<reference evidence="5" key="1">
    <citation type="submission" date="2011-04" db="EMBL/GenBank/DDBJ databases">
        <title>Evolution of plant cell wall degrading machinery underlies the functional diversity of forest fungi.</title>
        <authorList>
            <consortium name="US DOE Joint Genome Institute (JGI-PGF)"/>
            <person name="Eastwood D.C."/>
            <person name="Floudas D."/>
            <person name="Binder M."/>
            <person name="Majcherczyk A."/>
            <person name="Schneider P."/>
            <person name="Aerts A."/>
            <person name="Asiegbu F.O."/>
            <person name="Baker S.E."/>
            <person name="Barry K."/>
            <person name="Bendiksby M."/>
            <person name="Blumentritt M."/>
            <person name="Coutinho P.M."/>
            <person name="Cullen D."/>
            <person name="Cullen D."/>
            <person name="Gathman A."/>
            <person name="Goodell B."/>
            <person name="Henrissat B."/>
            <person name="Ihrmark K."/>
            <person name="Kauserud H."/>
            <person name="Kohler A."/>
            <person name="LaButti K."/>
            <person name="Lapidus A."/>
            <person name="Lavin J.L."/>
            <person name="Lee Y.-H."/>
            <person name="Lindquist E."/>
            <person name="Lilly W."/>
            <person name="Lucas S."/>
            <person name="Morin E."/>
            <person name="Murat C."/>
            <person name="Oguiza J.A."/>
            <person name="Park J."/>
            <person name="Pisabarro A.G."/>
            <person name="Riley R."/>
            <person name="Rosling A."/>
            <person name="Salamov A."/>
            <person name="Schmidt O."/>
            <person name="Schmutz J."/>
            <person name="Skrede I."/>
            <person name="Stenlid J."/>
            <person name="Wiebenga A."/>
            <person name="Xie X."/>
            <person name="Kues U."/>
            <person name="Hibbett D.S."/>
            <person name="Hoffmeister D."/>
            <person name="Hogberg N."/>
            <person name="Martin F."/>
            <person name="Grigoriev I.V."/>
            <person name="Watkinson S.C."/>
        </authorList>
    </citation>
    <scope>NUCLEOTIDE SEQUENCE</scope>
    <source>
        <strain evidence="5">S7.9</strain>
    </source>
</reference>
<feature type="compositionally biased region" description="Low complexity" evidence="3">
    <location>
        <begin position="448"/>
        <end position="458"/>
    </location>
</feature>
<dbReference type="AlphaFoldDB" id="F8NPD4"/>
<dbReference type="InterPro" id="IPR000504">
    <property type="entry name" value="RRM_dom"/>
</dbReference>
<dbReference type="InterPro" id="IPR035979">
    <property type="entry name" value="RBD_domain_sf"/>
</dbReference>
<evidence type="ECO:0000256" key="1">
    <source>
        <dbReference type="ARBA" id="ARBA00022884"/>
    </source>
</evidence>
<gene>
    <name evidence="5" type="ORF">SERLADRAFT_462668</name>
</gene>
<dbReference type="CDD" id="cd12245">
    <property type="entry name" value="RRM_scw1_like"/>
    <property type="match status" value="1"/>
</dbReference>
<keyword evidence="1 2" id="KW-0694">RNA-binding</keyword>
<feature type="compositionally biased region" description="Polar residues" evidence="3">
    <location>
        <begin position="347"/>
        <end position="358"/>
    </location>
</feature>
<feature type="region of interest" description="Disordered" evidence="3">
    <location>
        <begin position="46"/>
        <end position="86"/>
    </location>
</feature>
<dbReference type="PROSITE" id="PS50102">
    <property type="entry name" value="RRM"/>
    <property type="match status" value="1"/>
</dbReference>
<feature type="compositionally biased region" description="Low complexity" evidence="3">
    <location>
        <begin position="226"/>
        <end position="236"/>
    </location>
</feature>
<feature type="compositionally biased region" description="Gly residues" evidence="3">
    <location>
        <begin position="215"/>
        <end position="225"/>
    </location>
</feature>
<accession>F8NPD4</accession>
<feature type="compositionally biased region" description="Polar residues" evidence="3">
    <location>
        <begin position="466"/>
        <end position="482"/>
    </location>
</feature>
<evidence type="ECO:0000256" key="2">
    <source>
        <dbReference type="PROSITE-ProRule" id="PRU00176"/>
    </source>
</evidence>